<organism evidence="14">
    <name type="scientific">Opuntia streptacantha</name>
    <name type="common">Prickly pear cactus</name>
    <name type="synonym">Opuntia cardona</name>
    <dbReference type="NCBI Taxonomy" id="393608"/>
    <lineage>
        <taxon>Eukaryota</taxon>
        <taxon>Viridiplantae</taxon>
        <taxon>Streptophyta</taxon>
        <taxon>Embryophyta</taxon>
        <taxon>Tracheophyta</taxon>
        <taxon>Spermatophyta</taxon>
        <taxon>Magnoliopsida</taxon>
        <taxon>eudicotyledons</taxon>
        <taxon>Gunneridae</taxon>
        <taxon>Pentapetalae</taxon>
        <taxon>Caryophyllales</taxon>
        <taxon>Cactineae</taxon>
        <taxon>Cactaceae</taxon>
        <taxon>Opuntioideae</taxon>
        <taxon>Opuntia</taxon>
    </lineage>
</organism>
<evidence type="ECO:0000256" key="2">
    <source>
        <dbReference type="ARBA" id="ARBA00023015"/>
    </source>
</evidence>
<dbReference type="InterPro" id="IPR009057">
    <property type="entry name" value="Homeodomain-like_sf"/>
</dbReference>
<dbReference type="GO" id="GO:0045893">
    <property type="term" value="P:positive regulation of DNA-templated transcription"/>
    <property type="evidence" value="ECO:0007669"/>
    <property type="project" value="UniProtKB-ARBA"/>
</dbReference>
<keyword evidence="2 10" id="KW-0805">Transcription regulation</keyword>
<feature type="compositionally biased region" description="Polar residues" evidence="12">
    <location>
        <begin position="213"/>
        <end position="224"/>
    </location>
</feature>
<accession>A0A7C9CWE7</accession>
<comment type="subcellular location">
    <subcellularLocation>
        <location evidence="1 8 9">Nucleus</location>
    </subcellularLocation>
</comment>
<proteinExistence type="inferred from homology"/>
<comment type="similarity">
    <text evidence="7 10">Belongs to the HD-ZIP homeobox family. Class I subfamily.</text>
</comment>
<dbReference type="FunFam" id="1.10.10.60:FF:000159">
    <property type="entry name" value="Homeobox-leucine zipper protein HAT5"/>
    <property type="match status" value="1"/>
</dbReference>
<evidence type="ECO:0000256" key="3">
    <source>
        <dbReference type="ARBA" id="ARBA00023125"/>
    </source>
</evidence>
<name>A0A7C9CWE7_OPUST</name>
<reference evidence="14" key="2">
    <citation type="submission" date="2020-07" db="EMBL/GenBank/DDBJ databases">
        <authorList>
            <person name="Vera ALvarez R."/>
            <person name="Arias-Moreno D.M."/>
            <person name="Jimenez-Jacinto V."/>
            <person name="Jimenez-Bremont J.F."/>
            <person name="Swaminathan K."/>
            <person name="Moose S.P."/>
            <person name="Guerrero-Gonzalez M.L."/>
            <person name="Marino-Ramirez L."/>
            <person name="Landsman D."/>
            <person name="Rodriguez-Kessler M."/>
            <person name="Delgado-Sanchez P."/>
        </authorList>
    </citation>
    <scope>NUCLEOTIDE SEQUENCE</scope>
    <source>
        <tissue evidence="14">Cladode</tissue>
    </source>
</reference>
<dbReference type="InterPro" id="IPR003106">
    <property type="entry name" value="Leu_zip_homeo"/>
</dbReference>
<dbReference type="GO" id="GO:0005634">
    <property type="term" value="C:nucleus"/>
    <property type="evidence" value="ECO:0007669"/>
    <property type="project" value="UniProtKB-SubCell"/>
</dbReference>
<dbReference type="EMBL" id="GISG01046396">
    <property type="protein sequence ID" value="MBA4624128.1"/>
    <property type="molecule type" value="Transcribed_RNA"/>
</dbReference>
<feature type="coiled-coil region" evidence="11">
    <location>
        <begin position="124"/>
        <end position="172"/>
    </location>
</feature>
<dbReference type="Gene3D" id="1.20.5.400">
    <property type="match status" value="1"/>
</dbReference>
<evidence type="ECO:0000256" key="12">
    <source>
        <dbReference type="SAM" id="MobiDB-lite"/>
    </source>
</evidence>
<dbReference type="InterPro" id="IPR001356">
    <property type="entry name" value="HD"/>
</dbReference>
<dbReference type="InterPro" id="IPR045224">
    <property type="entry name" value="HDZip_class_I_plant"/>
</dbReference>
<feature type="region of interest" description="Disordered" evidence="12">
    <location>
        <begin position="179"/>
        <end position="247"/>
    </location>
</feature>
<feature type="DNA-binding region" description="Homeobox" evidence="8">
    <location>
        <begin position="74"/>
        <end position="133"/>
    </location>
</feature>
<evidence type="ECO:0000256" key="1">
    <source>
        <dbReference type="ARBA" id="ARBA00004123"/>
    </source>
</evidence>
<dbReference type="PANTHER" id="PTHR24326">
    <property type="entry name" value="HOMEOBOX-LEUCINE ZIPPER PROTEIN"/>
    <property type="match status" value="1"/>
</dbReference>
<dbReference type="PRINTS" id="PR00031">
    <property type="entry name" value="HTHREPRESSR"/>
</dbReference>
<dbReference type="CDD" id="cd00086">
    <property type="entry name" value="homeodomain"/>
    <property type="match status" value="1"/>
</dbReference>
<evidence type="ECO:0000256" key="10">
    <source>
        <dbReference type="RuleBase" id="RU369038"/>
    </source>
</evidence>
<dbReference type="SUPFAM" id="SSF46689">
    <property type="entry name" value="Homeodomain-like"/>
    <property type="match status" value="1"/>
</dbReference>
<dbReference type="InterPro" id="IPR000047">
    <property type="entry name" value="HTH_motif"/>
</dbReference>
<dbReference type="Pfam" id="PF00046">
    <property type="entry name" value="Homeodomain"/>
    <property type="match status" value="1"/>
</dbReference>
<dbReference type="SMART" id="SM00389">
    <property type="entry name" value="HOX"/>
    <property type="match status" value="1"/>
</dbReference>
<dbReference type="InterPro" id="IPR017970">
    <property type="entry name" value="Homeobox_CS"/>
</dbReference>
<keyword evidence="4 8" id="KW-0371">Homeobox</keyword>
<keyword evidence="6 8" id="KW-0539">Nucleus</keyword>
<sequence>MDSGRVYDGSEIMALLDNSNHSLWLPASSPAFHDTMVNFDQEVQQGLKRSPTADRHRGNDDGEDEFEMGNPFNHPEKKRRLTPEQVQFLEKSFEKENKLEPERKVQLAKELGLQPRQVAIWFQNRRARYKTKQLEKEYDSLKASYDQLKADYDSLIKEREGLQNEVKLLTKKLKLRETGQEEMNLESQQPLGKPKSDAEKSPKMGVGLVPPSITKQTEEASSAKSDVLDSESPHCTEANQSLRLEDPVDSTHILDPELQSDFSQDDDQDRQLMSLLPSTPAFNNFLNVDQEECYDPNVTACNFSLVDDQPFWSWLY</sequence>
<dbReference type="PROSITE" id="PS50071">
    <property type="entry name" value="HOMEOBOX_2"/>
    <property type="match status" value="1"/>
</dbReference>
<evidence type="ECO:0000256" key="9">
    <source>
        <dbReference type="RuleBase" id="RU000682"/>
    </source>
</evidence>
<evidence type="ECO:0000256" key="4">
    <source>
        <dbReference type="ARBA" id="ARBA00023155"/>
    </source>
</evidence>
<comment type="function">
    <text evidence="10">Transcription factor.</text>
</comment>
<dbReference type="Gene3D" id="1.10.10.60">
    <property type="entry name" value="Homeodomain-like"/>
    <property type="match status" value="1"/>
</dbReference>
<feature type="compositionally biased region" description="Basic and acidic residues" evidence="12">
    <location>
        <begin position="51"/>
        <end position="60"/>
    </location>
</feature>
<reference evidence="14" key="1">
    <citation type="journal article" date="2013" name="J. Plant Res.">
        <title>Effect of fungi and light on seed germination of three Opuntia species from semiarid lands of central Mexico.</title>
        <authorList>
            <person name="Delgado-Sanchez P."/>
            <person name="Jimenez-Bremont J.F."/>
            <person name="Guerrero-Gonzalez Mde L."/>
            <person name="Flores J."/>
        </authorList>
    </citation>
    <scope>NUCLEOTIDE SEQUENCE</scope>
    <source>
        <tissue evidence="14">Cladode</tissue>
    </source>
</reference>
<keyword evidence="3 8" id="KW-0238">DNA-binding</keyword>
<keyword evidence="11" id="KW-0175">Coiled coil</keyword>
<feature type="region of interest" description="Disordered" evidence="12">
    <location>
        <begin position="45"/>
        <end position="80"/>
    </location>
</feature>
<evidence type="ECO:0000259" key="13">
    <source>
        <dbReference type="PROSITE" id="PS50071"/>
    </source>
</evidence>
<protein>
    <recommendedName>
        <fullName evidence="10">Homeobox-leucine zipper protein</fullName>
    </recommendedName>
    <alternativeName>
        <fullName evidence="10">HD-ZIP protein</fullName>
    </alternativeName>
    <alternativeName>
        <fullName evidence="10">Homeodomain transcription factor</fullName>
    </alternativeName>
</protein>
<evidence type="ECO:0000256" key="8">
    <source>
        <dbReference type="PROSITE-ProRule" id="PRU00108"/>
    </source>
</evidence>
<dbReference type="Pfam" id="PF02183">
    <property type="entry name" value="HALZ"/>
    <property type="match status" value="1"/>
</dbReference>
<keyword evidence="5 10" id="KW-0804">Transcription</keyword>
<evidence type="ECO:0000313" key="14">
    <source>
        <dbReference type="EMBL" id="MBA4624128.1"/>
    </source>
</evidence>
<dbReference type="GO" id="GO:0042802">
    <property type="term" value="F:identical protein binding"/>
    <property type="evidence" value="ECO:0007669"/>
    <property type="project" value="UniProtKB-ARBA"/>
</dbReference>
<dbReference type="PROSITE" id="PS00027">
    <property type="entry name" value="HOMEOBOX_1"/>
    <property type="match status" value="1"/>
</dbReference>
<evidence type="ECO:0000256" key="7">
    <source>
        <dbReference type="ARBA" id="ARBA00025748"/>
    </source>
</evidence>
<evidence type="ECO:0000256" key="11">
    <source>
        <dbReference type="SAM" id="Coils"/>
    </source>
</evidence>
<dbReference type="GO" id="GO:0000981">
    <property type="term" value="F:DNA-binding transcription factor activity, RNA polymerase II-specific"/>
    <property type="evidence" value="ECO:0007669"/>
    <property type="project" value="UniProtKB-UniRule"/>
</dbReference>
<evidence type="ECO:0000256" key="5">
    <source>
        <dbReference type="ARBA" id="ARBA00023163"/>
    </source>
</evidence>
<dbReference type="AlphaFoldDB" id="A0A7C9CWE7"/>
<evidence type="ECO:0000256" key="6">
    <source>
        <dbReference type="ARBA" id="ARBA00023242"/>
    </source>
</evidence>
<feature type="domain" description="Homeobox" evidence="13">
    <location>
        <begin position="72"/>
        <end position="132"/>
    </location>
</feature>
<dbReference type="PANTHER" id="PTHR24326:SF606">
    <property type="entry name" value="HOMEOBOX-LEUCINE ZIPPER PROTEIN ATHB-54"/>
    <property type="match status" value="1"/>
</dbReference>
<dbReference type="GO" id="GO:0043565">
    <property type="term" value="F:sequence-specific DNA binding"/>
    <property type="evidence" value="ECO:0007669"/>
    <property type="project" value="InterPro"/>
</dbReference>